<dbReference type="Gene3D" id="3.30.870.10">
    <property type="entry name" value="Endonuclease Chain A"/>
    <property type="match status" value="2"/>
</dbReference>
<comment type="catalytic activity">
    <reaction evidence="1">
        <text>a 1,2-diacyl-sn-glycero-3-phosphocholine + H2O = a 1,2-diacyl-sn-glycero-3-phosphate + choline + H(+)</text>
        <dbReference type="Rhea" id="RHEA:14445"/>
        <dbReference type="ChEBI" id="CHEBI:15354"/>
        <dbReference type="ChEBI" id="CHEBI:15377"/>
        <dbReference type="ChEBI" id="CHEBI:15378"/>
        <dbReference type="ChEBI" id="CHEBI:57643"/>
        <dbReference type="ChEBI" id="CHEBI:58608"/>
        <dbReference type="EC" id="3.1.4.4"/>
    </reaction>
</comment>
<dbReference type="PROSITE" id="PS50035">
    <property type="entry name" value="PLD"/>
    <property type="match status" value="2"/>
</dbReference>
<feature type="domain" description="PLD phosphodiesterase" evidence="7">
    <location>
        <begin position="389"/>
        <end position="416"/>
    </location>
</feature>
<comment type="similarity">
    <text evidence="2">Belongs to the phospholipase D family.</text>
</comment>
<organism evidence="8 9">
    <name type="scientific">Phormidesmis priestleyi</name>
    <dbReference type="NCBI Taxonomy" id="268141"/>
    <lineage>
        <taxon>Bacteria</taxon>
        <taxon>Bacillati</taxon>
        <taxon>Cyanobacteriota</taxon>
        <taxon>Cyanophyceae</taxon>
        <taxon>Leptolyngbyales</taxon>
        <taxon>Leptolyngbyaceae</taxon>
        <taxon>Phormidesmis</taxon>
    </lineage>
</organism>
<dbReference type="GO" id="GO:0006793">
    <property type="term" value="P:phosphorus metabolic process"/>
    <property type="evidence" value="ECO:0007669"/>
    <property type="project" value="UniProtKB-ARBA"/>
</dbReference>
<evidence type="ECO:0000256" key="2">
    <source>
        <dbReference type="ARBA" id="ARBA00008664"/>
    </source>
</evidence>
<dbReference type="SMART" id="SM00155">
    <property type="entry name" value="PLDc"/>
    <property type="match status" value="2"/>
</dbReference>
<dbReference type="PANTHER" id="PTHR43856">
    <property type="entry name" value="CARDIOLIPIN HYDROLASE"/>
    <property type="match status" value="1"/>
</dbReference>
<dbReference type="InterPro" id="IPR025202">
    <property type="entry name" value="PLD-like_dom"/>
</dbReference>
<dbReference type="CDD" id="cd09116">
    <property type="entry name" value="PLDc_Nuc_like"/>
    <property type="match status" value="1"/>
</dbReference>
<dbReference type="GO" id="GO:0004630">
    <property type="term" value="F:phospholipase D activity"/>
    <property type="evidence" value="ECO:0007669"/>
    <property type="project" value="UniProtKB-EC"/>
</dbReference>
<evidence type="ECO:0000256" key="3">
    <source>
        <dbReference type="ARBA" id="ARBA00012027"/>
    </source>
</evidence>
<dbReference type="GO" id="GO:0016891">
    <property type="term" value="F:RNA endonuclease activity producing 5'-phosphomonoesters, hydrolytic mechanism"/>
    <property type="evidence" value="ECO:0007669"/>
    <property type="project" value="TreeGrafter"/>
</dbReference>
<evidence type="ECO:0000313" key="8">
    <source>
        <dbReference type="EMBL" id="PZO46008.1"/>
    </source>
</evidence>
<dbReference type="EC" id="3.1.4.4" evidence="3"/>
<dbReference type="EMBL" id="QBMP01000331">
    <property type="protein sequence ID" value="PZO46008.1"/>
    <property type="molecule type" value="Genomic_DNA"/>
</dbReference>
<dbReference type="CDD" id="cd09173">
    <property type="entry name" value="PLDc_Nuc_like_unchar1_2"/>
    <property type="match status" value="1"/>
</dbReference>
<feature type="domain" description="PLD phosphodiesterase" evidence="7">
    <location>
        <begin position="184"/>
        <end position="211"/>
    </location>
</feature>
<evidence type="ECO:0000256" key="1">
    <source>
        <dbReference type="ARBA" id="ARBA00000798"/>
    </source>
</evidence>
<dbReference type="InterPro" id="IPR001736">
    <property type="entry name" value="PLipase_D/transphosphatidylase"/>
</dbReference>
<dbReference type="InterPro" id="IPR051406">
    <property type="entry name" value="PLD_domain"/>
</dbReference>
<dbReference type="Proteomes" id="UP000249794">
    <property type="component" value="Unassembled WGS sequence"/>
</dbReference>
<reference evidence="8 9" key="2">
    <citation type="submission" date="2018-06" db="EMBL/GenBank/DDBJ databases">
        <title>Metagenomic assembly of (sub)arctic Cyanobacteria and their associated microbiome from non-axenic cultures.</title>
        <authorList>
            <person name="Baurain D."/>
        </authorList>
    </citation>
    <scope>NUCLEOTIDE SEQUENCE [LARGE SCALE GENOMIC DNA]</scope>
    <source>
        <strain evidence="8">ULC027bin1</strain>
    </source>
</reference>
<keyword evidence="4" id="KW-0378">Hydrolase</keyword>
<evidence type="ECO:0000256" key="4">
    <source>
        <dbReference type="ARBA" id="ARBA00022801"/>
    </source>
</evidence>
<keyword evidence="5" id="KW-0442">Lipid degradation</keyword>
<keyword evidence="6" id="KW-0443">Lipid metabolism</keyword>
<evidence type="ECO:0000256" key="5">
    <source>
        <dbReference type="ARBA" id="ARBA00022963"/>
    </source>
</evidence>
<comment type="caution">
    <text evidence="8">The sequence shown here is derived from an EMBL/GenBank/DDBJ whole genome shotgun (WGS) entry which is preliminary data.</text>
</comment>
<name>A0A2W4YT12_9CYAN</name>
<evidence type="ECO:0000313" key="9">
    <source>
        <dbReference type="Proteomes" id="UP000249794"/>
    </source>
</evidence>
<gene>
    <name evidence="8" type="ORF">DCF15_20935</name>
</gene>
<dbReference type="Pfam" id="PF13091">
    <property type="entry name" value="PLDc_2"/>
    <property type="match status" value="2"/>
</dbReference>
<dbReference type="AlphaFoldDB" id="A0A2W4YT12"/>
<proteinExistence type="inferred from homology"/>
<reference evidence="9" key="1">
    <citation type="submission" date="2018-04" db="EMBL/GenBank/DDBJ databases">
        <authorList>
            <person name="Cornet L."/>
        </authorList>
    </citation>
    <scope>NUCLEOTIDE SEQUENCE [LARGE SCALE GENOMIC DNA]</scope>
</reference>
<dbReference type="GO" id="GO:0016042">
    <property type="term" value="P:lipid catabolic process"/>
    <property type="evidence" value="ECO:0007669"/>
    <property type="project" value="UniProtKB-KW"/>
</dbReference>
<dbReference type="PANTHER" id="PTHR43856:SF1">
    <property type="entry name" value="MITOCHONDRIAL CARDIOLIPIN HYDROLASE"/>
    <property type="match status" value="1"/>
</dbReference>
<accession>A0A2W4YT12</accession>
<sequence length="469" mass="51644">MFQRFRRWRWFWPFAIALCLTLASSLWRINSASPKALAPALPLLPQDPTVQVFFNQSEASVYTDPYRHIERYGDDLEKIIITAIEQSTQSIDLAVQSLNLPRVAQAIVQSARRGIRIRIVLENEYANPTSAAAKAEQTAAWAAIADTDGNGPLTLAEIAQADALQILRSAQIPLIDDTADGSKGSGLMHHKFMVIDSRWVITGSANFTLSGIHGDGDEPASRGNANALLRIDSAALAQRFSLEFNQLWGDGPGASPNSLFGLKKPHRPAQDFTLPASSVTLQFSPLSPSQPWEASVNGLIARTLTQATRSIDLALFVFSDQLIANQLQPKAAAGKALRVLIDPSFLYRNYSEALDMLGVTLRDQRCQVEKDNQPWAKPIATVGFPQLPPGDKLHHKFAVIDEATVIIGSQNWSKAANTENDETLLVIRNPTVAAHFEREFERLYRSPQIGGTPLLKRKIAENQQRCPSP</sequence>
<evidence type="ECO:0000256" key="6">
    <source>
        <dbReference type="ARBA" id="ARBA00023098"/>
    </source>
</evidence>
<dbReference type="SUPFAM" id="SSF56024">
    <property type="entry name" value="Phospholipase D/nuclease"/>
    <property type="match status" value="2"/>
</dbReference>
<evidence type="ECO:0000259" key="7">
    <source>
        <dbReference type="PROSITE" id="PS50035"/>
    </source>
</evidence>
<protein>
    <recommendedName>
        <fullName evidence="3">phospholipase D</fullName>
        <ecNumber evidence="3">3.1.4.4</ecNumber>
    </recommendedName>
</protein>